<organism evidence="10 11">
    <name type="scientific">Micromonospora marina</name>
    <dbReference type="NCBI Taxonomy" id="307120"/>
    <lineage>
        <taxon>Bacteria</taxon>
        <taxon>Bacillati</taxon>
        <taxon>Actinomycetota</taxon>
        <taxon>Actinomycetes</taxon>
        <taxon>Micromonosporales</taxon>
        <taxon>Micromonosporaceae</taxon>
        <taxon>Micromonospora</taxon>
    </lineage>
</organism>
<gene>
    <name evidence="10" type="ORF">GA0070215_12278</name>
</gene>
<comment type="similarity">
    <text evidence="1">Belongs to the mannose-6-phosphate isomerase type 2 family.</text>
</comment>
<evidence type="ECO:0000256" key="7">
    <source>
        <dbReference type="ARBA" id="ARBA00047343"/>
    </source>
</evidence>
<sequence>MFYAVIPAGGSGTRLWPLSRAGHPKFLHPLTGTPASLLQATVDRLSPLTTPEHTLVVTGAAHAAAVARQLAGLPEENILVEPSPRDSCAAIALAAAVIATRTPDAVMGSFAADHLIGDPARLAEVVRQAVRGAEQGLLMTVGITPTRPETGYGYLETGEPAGDGPLRPVREFKEKPAAEVAEVYVRSGRHLWNASMFVWRVDVFLAELARQQPELHAGITAIAAAWGTPEQDDVLGRVWPTLPRISVDYAVMEGAATAGRVGTVPGDFGWNDVGDFHTLGEVLPADGAGNVVLGGDAKPGVLLHDTTGTVVVPHSGRLVAAVGVHDLIVVDTPDALLVCPRDRAQDVKKIVDELKERGEEGLV</sequence>
<dbReference type="GO" id="GO:0016853">
    <property type="term" value="F:isomerase activity"/>
    <property type="evidence" value="ECO:0007669"/>
    <property type="project" value="UniProtKB-KW"/>
</dbReference>
<dbReference type="PANTHER" id="PTHR46390">
    <property type="entry name" value="MANNOSE-1-PHOSPHATE GUANYLYLTRANSFERASE"/>
    <property type="match status" value="1"/>
</dbReference>
<name>A0A1C4ZZU7_9ACTN</name>
<evidence type="ECO:0000256" key="1">
    <source>
        <dbReference type="ARBA" id="ARBA00006115"/>
    </source>
</evidence>
<proteinExistence type="inferred from homology"/>
<evidence type="ECO:0000313" key="10">
    <source>
        <dbReference type="EMBL" id="SCF38490.1"/>
    </source>
</evidence>
<feature type="domain" description="Nucleotidyl transferase" evidence="8">
    <location>
        <begin position="4"/>
        <end position="282"/>
    </location>
</feature>
<protein>
    <recommendedName>
        <fullName evidence="2">mannose-1-phosphate guanylyltransferase</fullName>
        <ecNumber evidence="2">2.7.7.13</ecNumber>
    </recommendedName>
</protein>
<dbReference type="InterPro" id="IPR029044">
    <property type="entry name" value="Nucleotide-diphossugar_trans"/>
</dbReference>
<dbReference type="GO" id="GO:0004475">
    <property type="term" value="F:mannose-1-phosphate guanylyltransferase (GTP) activity"/>
    <property type="evidence" value="ECO:0007669"/>
    <property type="project" value="UniProtKB-EC"/>
</dbReference>
<evidence type="ECO:0000256" key="5">
    <source>
        <dbReference type="ARBA" id="ARBA00022741"/>
    </source>
</evidence>
<keyword evidence="10" id="KW-0413">Isomerase</keyword>
<dbReference type="FunFam" id="3.90.550.10:FF:000046">
    <property type="entry name" value="Mannose-1-phosphate guanylyltransferase (GDP)"/>
    <property type="match status" value="1"/>
</dbReference>
<comment type="catalytic activity">
    <reaction evidence="7">
        <text>alpha-D-mannose 1-phosphate + GTP + H(+) = GDP-alpha-D-mannose + diphosphate</text>
        <dbReference type="Rhea" id="RHEA:15229"/>
        <dbReference type="ChEBI" id="CHEBI:15378"/>
        <dbReference type="ChEBI" id="CHEBI:33019"/>
        <dbReference type="ChEBI" id="CHEBI:37565"/>
        <dbReference type="ChEBI" id="CHEBI:57527"/>
        <dbReference type="ChEBI" id="CHEBI:58409"/>
        <dbReference type="EC" id="2.7.7.13"/>
    </reaction>
</comment>
<keyword evidence="6" id="KW-0342">GTP-binding</keyword>
<dbReference type="InterPro" id="IPR005835">
    <property type="entry name" value="NTP_transferase_dom"/>
</dbReference>
<dbReference type="SUPFAM" id="SSF159283">
    <property type="entry name" value="Guanosine diphospho-D-mannose pyrophosphorylase/mannose-6-phosphate isomerase linker domain"/>
    <property type="match status" value="1"/>
</dbReference>
<evidence type="ECO:0000256" key="2">
    <source>
        <dbReference type="ARBA" id="ARBA00012387"/>
    </source>
</evidence>
<dbReference type="InterPro" id="IPR049577">
    <property type="entry name" value="GMPP_N"/>
</dbReference>
<dbReference type="InterPro" id="IPR054566">
    <property type="entry name" value="ManC/GMP-like_b-helix"/>
</dbReference>
<dbReference type="GO" id="GO:0009298">
    <property type="term" value="P:GDP-mannose biosynthetic process"/>
    <property type="evidence" value="ECO:0007669"/>
    <property type="project" value="TreeGrafter"/>
</dbReference>
<keyword evidence="5" id="KW-0547">Nucleotide-binding</keyword>
<dbReference type="Pfam" id="PF00483">
    <property type="entry name" value="NTP_transferase"/>
    <property type="match status" value="1"/>
</dbReference>
<dbReference type="RefSeq" id="WP_018787537.1">
    <property type="nucleotide sequence ID" value="NZ_FMCV01000022.1"/>
</dbReference>
<evidence type="ECO:0000259" key="9">
    <source>
        <dbReference type="Pfam" id="PF22640"/>
    </source>
</evidence>
<keyword evidence="3" id="KW-0808">Transferase</keyword>
<evidence type="ECO:0000256" key="3">
    <source>
        <dbReference type="ARBA" id="ARBA00022679"/>
    </source>
</evidence>
<evidence type="ECO:0000313" key="11">
    <source>
        <dbReference type="Proteomes" id="UP000198551"/>
    </source>
</evidence>
<accession>A0A1C4ZZU7</accession>
<dbReference type="Gene3D" id="3.90.550.10">
    <property type="entry name" value="Spore Coat Polysaccharide Biosynthesis Protein SpsA, Chain A"/>
    <property type="match status" value="1"/>
</dbReference>
<dbReference type="Proteomes" id="UP000198551">
    <property type="component" value="Unassembled WGS sequence"/>
</dbReference>
<dbReference type="PANTHER" id="PTHR46390:SF1">
    <property type="entry name" value="MANNOSE-1-PHOSPHATE GUANYLYLTRANSFERASE"/>
    <property type="match status" value="1"/>
</dbReference>
<dbReference type="EC" id="2.7.7.13" evidence="2"/>
<feature type="domain" description="MannoseP isomerase/GMP-like beta-helix" evidence="9">
    <location>
        <begin position="305"/>
        <end position="354"/>
    </location>
</feature>
<dbReference type="SUPFAM" id="SSF53448">
    <property type="entry name" value="Nucleotide-diphospho-sugar transferases"/>
    <property type="match status" value="1"/>
</dbReference>
<keyword evidence="4" id="KW-0548">Nucleotidyltransferase</keyword>
<dbReference type="EMBL" id="FMCV01000022">
    <property type="protein sequence ID" value="SCF38490.1"/>
    <property type="molecule type" value="Genomic_DNA"/>
</dbReference>
<dbReference type="AlphaFoldDB" id="A0A1C4ZZU7"/>
<evidence type="ECO:0000259" key="8">
    <source>
        <dbReference type="Pfam" id="PF00483"/>
    </source>
</evidence>
<dbReference type="Pfam" id="PF22640">
    <property type="entry name" value="ManC_GMP_beta-helix"/>
    <property type="match status" value="1"/>
</dbReference>
<dbReference type="GO" id="GO:0005525">
    <property type="term" value="F:GTP binding"/>
    <property type="evidence" value="ECO:0007669"/>
    <property type="project" value="UniProtKB-KW"/>
</dbReference>
<dbReference type="InterPro" id="IPR051161">
    <property type="entry name" value="Mannose-6P_isomerase_type2"/>
</dbReference>
<keyword evidence="11" id="KW-1185">Reference proteome</keyword>
<evidence type="ECO:0000256" key="4">
    <source>
        <dbReference type="ARBA" id="ARBA00022695"/>
    </source>
</evidence>
<reference evidence="11" key="1">
    <citation type="submission" date="2016-06" db="EMBL/GenBank/DDBJ databases">
        <authorList>
            <person name="Varghese N."/>
        </authorList>
    </citation>
    <scope>NUCLEOTIDE SEQUENCE [LARGE SCALE GENOMIC DNA]</scope>
    <source>
        <strain evidence="11">DSM 45555</strain>
    </source>
</reference>
<dbReference type="CDD" id="cd02509">
    <property type="entry name" value="GDP-M1P_Guanylyltransferase"/>
    <property type="match status" value="1"/>
</dbReference>
<evidence type="ECO:0000256" key="6">
    <source>
        <dbReference type="ARBA" id="ARBA00023134"/>
    </source>
</evidence>